<dbReference type="Proteomes" id="UP000229600">
    <property type="component" value="Unassembled WGS sequence"/>
</dbReference>
<evidence type="ECO:0000256" key="1">
    <source>
        <dbReference type="SAM" id="SignalP"/>
    </source>
</evidence>
<dbReference type="AlphaFoldDB" id="A0A2H0N5R7"/>
<feature type="domain" description="Peptidase C39-like" evidence="2">
    <location>
        <begin position="28"/>
        <end position="172"/>
    </location>
</feature>
<dbReference type="Pfam" id="PF13529">
    <property type="entry name" value="Peptidase_C39_2"/>
    <property type="match status" value="1"/>
</dbReference>
<protein>
    <recommendedName>
        <fullName evidence="2">Peptidase C39-like domain-containing protein</fullName>
    </recommendedName>
</protein>
<reference evidence="3 4" key="1">
    <citation type="submission" date="2017-09" db="EMBL/GenBank/DDBJ databases">
        <title>Depth-based differentiation of microbial function through sediment-hosted aquifers and enrichment of novel symbionts in the deep terrestrial subsurface.</title>
        <authorList>
            <person name="Probst A.J."/>
            <person name="Ladd B."/>
            <person name="Jarett J.K."/>
            <person name="Geller-Mcgrath D.E."/>
            <person name="Sieber C.M."/>
            <person name="Emerson J.B."/>
            <person name="Anantharaman K."/>
            <person name="Thomas B.C."/>
            <person name="Malmstrom R."/>
            <person name="Stieglmeier M."/>
            <person name="Klingl A."/>
            <person name="Woyke T."/>
            <person name="Ryan C.M."/>
            <person name="Banfield J.F."/>
        </authorList>
    </citation>
    <scope>NUCLEOTIDE SEQUENCE [LARGE SCALE GENOMIC DNA]</scope>
    <source>
        <strain evidence="3">CG11_big_fil_rev_8_21_14_0_20_39_34</strain>
    </source>
</reference>
<dbReference type="Gene3D" id="3.90.70.10">
    <property type="entry name" value="Cysteine proteinases"/>
    <property type="match status" value="1"/>
</dbReference>
<keyword evidence="1" id="KW-0732">Signal</keyword>
<sequence length="328" mass="37399">MKSSILTLCIIFCALFGGISFVSATNLPVPFTIQAPDEHWREPWENACEEATLTMVNLYYQMAIPQRTIPVDQAIAEILRVFRIKNATLGTSFDENAEKITFLINNYFPFEAYTVENPTLEQIKAEIDAQRPVIGLFYGRDLHNQYFRDGGPAYHTFPISGYDDEKQEFIVQETGTRHGLDFRYSYATIMRAIHDFVPHNVQNSPKRIIFTRTMTAETRNLDADKDGLSKSEEILSGTDMFLPDTDFDGFSDGIEVKYDYSPKIAELKLPTGTLIKSKHAPSVYLLDGRSKRLILSEKAFLERGYKWENILDVSDGFLRRLSDGANIE</sequence>
<evidence type="ECO:0000259" key="2">
    <source>
        <dbReference type="Pfam" id="PF13529"/>
    </source>
</evidence>
<name>A0A2H0N5R7_9BACT</name>
<proteinExistence type="predicted"/>
<gene>
    <name evidence="3" type="ORF">COV59_03480</name>
</gene>
<feature type="signal peptide" evidence="1">
    <location>
        <begin position="1"/>
        <end position="24"/>
    </location>
</feature>
<dbReference type="EMBL" id="PCWN01000007">
    <property type="protein sequence ID" value="PIR04218.1"/>
    <property type="molecule type" value="Genomic_DNA"/>
</dbReference>
<comment type="caution">
    <text evidence="3">The sequence shown here is derived from an EMBL/GenBank/DDBJ whole genome shotgun (WGS) entry which is preliminary data.</text>
</comment>
<feature type="chain" id="PRO_5013614596" description="Peptidase C39-like domain-containing protein" evidence="1">
    <location>
        <begin position="25"/>
        <end position="328"/>
    </location>
</feature>
<accession>A0A2H0N5R7</accession>
<organism evidence="3 4">
    <name type="scientific">Candidatus Magasanikbacteria bacterium CG11_big_fil_rev_8_21_14_0_20_39_34</name>
    <dbReference type="NCBI Taxonomy" id="1974653"/>
    <lineage>
        <taxon>Bacteria</taxon>
        <taxon>Candidatus Magasanikiibacteriota</taxon>
    </lineage>
</organism>
<dbReference type="InterPro" id="IPR039564">
    <property type="entry name" value="Peptidase_C39-like"/>
</dbReference>
<evidence type="ECO:0000313" key="4">
    <source>
        <dbReference type="Proteomes" id="UP000229600"/>
    </source>
</evidence>
<evidence type="ECO:0000313" key="3">
    <source>
        <dbReference type="EMBL" id="PIR04218.1"/>
    </source>
</evidence>